<evidence type="ECO:0000259" key="3">
    <source>
        <dbReference type="Pfam" id="PF12682"/>
    </source>
</evidence>
<gene>
    <name evidence="4" type="ORF">HNP48_000143</name>
</gene>
<dbReference type="PANTHER" id="PTHR39201:SF1">
    <property type="entry name" value="FLAVODOXIN-LIKE DOMAIN-CONTAINING PROTEIN"/>
    <property type="match status" value="1"/>
</dbReference>
<dbReference type="EMBL" id="JACHLK010000001">
    <property type="protein sequence ID" value="MBB6557479.1"/>
    <property type="molecule type" value="Genomic_DNA"/>
</dbReference>
<feature type="domain" description="Flavodoxin-like" evidence="3">
    <location>
        <begin position="43"/>
        <end position="192"/>
    </location>
</feature>
<protein>
    <submittedName>
        <fullName evidence="4">Flavodoxin</fullName>
    </submittedName>
</protein>
<dbReference type="AlphaFoldDB" id="A0A7X0P9D7"/>
<dbReference type="InterPro" id="IPR029039">
    <property type="entry name" value="Flavoprotein-like_sf"/>
</dbReference>
<sequence>MNPVHDPARRAAMAAFATLSLADSSAAPGQKPATTGQGEGRPLVAYFSRSGNTRVVAGLIQRAQGADLFEIRPAVPYPEDYLETVEQARKERDSAFEPALESVVKNMAAYDTIYLGFPIWGETAPPLIRSFLAAHDLSGKNLIPFITHGGYGLGSSQSVLAKFAPRALLRSGFVMEAEQERRTMNRVTDWLKEKKVRS</sequence>
<keyword evidence="2" id="KW-0288">FMN</keyword>
<comment type="caution">
    <text evidence="4">The sequence shown here is derived from an EMBL/GenBank/DDBJ whole genome shotgun (WGS) entry which is preliminary data.</text>
</comment>
<keyword evidence="5" id="KW-1185">Reference proteome</keyword>
<evidence type="ECO:0000313" key="4">
    <source>
        <dbReference type="EMBL" id="MBB6557479.1"/>
    </source>
</evidence>
<dbReference type="Gene3D" id="3.40.50.360">
    <property type="match status" value="1"/>
</dbReference>
<keyword evidence="1" id="KW-0285">Flavoprotein</keyword>
<name>A0A7X0P9D7_9BURK</name>
<dbReference type="SUPFAM" id="SSF52218">
    <property type="entry name" value="Flavoproteins"/>
    <property type="match status" value="1"/>
</dbReference>
<accession>A0A7X0P9D7</accession>
<dbReference type="InterPro" id="IPR008254">
    <property type="entry name" value="Flavodoxin/NO_synth"/>
</dbReference>
<dbReference type="GO" id="GO:0010181">
    <property type="term" value="F:FMN binding"/>
    <property type="evidence" value="ECO:0007669"/>
    <property type="project" value="InterPro"/>
</dbReference>
<dbReference type="PANTHER" id="PTHR39201">
    <property type="entry name" value="EXPORTED PROTEIN-RELATED"/>
    <property type="match status" value="1"/>
</dbReference>
<evidence type="ECO:0000256" key="1">
    <source>
        <dbReference type="ARBA" id="ARBA00022630"/>
    </source>
</evidence>
<dbReference type="Proteomes" id="UP000575083">
    <property type="component" value="Unassembled WGS sequence"/>
</dbReference>
<dbReference type="Pfam" id="PF12682">
    <property type="entry name" value="Flavodoxin_4"/>
    <property type="match status" value="1"/>
</dbReference>
<organism evidence="4 5">
    <name type="scientific">Acidovorax soli</name>
    <dbReference type="NCBI Taxonomy" id="592050"/>
    <lineage>
        <taxon>Bacteria</taxon>
        <taxon>Pseudomonadati</taxon>
        <taxon>Pseudomonadota</taxon>
        <taxon>Betaproteobacteria</taxon>
        <taxon>Burkholderiales</taxon>
        <taxon>Comamonadaceae</taxon>
        <taxon>Acidovorax</taxon>
    </lineage>
</organism>
<proteinExistence type="predicted"/>
<evidence type="ECO:0000256" key="2">
    <source>
        <dbReference type="ARBA" id="ARBA00022643"/>
    </source>
</evidence>
<evidence type="ECO:0000313" key="5">
    <source>
        <dbReference type="Proteomes" id="UP000575083"/>
    </source>
</evidence>
<dbReference type="RefSeq" id="WP_184854935.1">
    <property type="nucleotide sequence ID" value="NZ_JACHLK010000001.1"/>
</dbReference>
<reference evidence="4 5" key="1">
    <citation type="submission" date="2020-08" db="EMBL/GenBank/DDBJ databases">
        <title>Functional genomics of gut bacteria from endangered species of beetles.</title>
        <authorList>
            <person name="Carlos-Shanley C."/>
        </authorList>
    </citation>
    <scope>NUCLEOTIDE SEQUENCE [LARGE SCALE GENOMIC DNA]</scope>
    <source>
        <strain evidence="4 5">S00198</strain>
    </source>
</reference>